<dbReference type="Proteomes" id="UP000053201">
    <property type="component" value="Unassembled WGS sequence"/>
</dbReference>
<dbReference type="VEuPathDB" id="FungiDB:SPPG_09104"/>
<accession>A0A0L0HK66</accession>
<dbReference type="InterPro" id="IPR036322">
    <property type="entry name" value="WD40_repeat_dom_sf"/>
</dbReference>
<organism evidence="3 4">
    <name type="scientific">Spizellomyces punctatus (strain DAOM BR117)</name>
    <dbReference type="NCBI Taxonomy" id="645134"/>
    <lineage>
        <taxon>Eukaryota</taxon>
        <taxon>Fungi</taxon>
        <taxon>Fungi incertae sedis</taxon>
        <taxon>Chytridiomycota</taxon>
        <taxon>Chytridiomycota incertae sedis</taxon>
        <taxon>Chytridiomycetes</taxon>
        <taxon>Spizellomycetales</taxon>
        <taxon>Spizellomycetaceae</taxon>
        <taxon>Spizellomyces</taxon>
    </lineage>
</organism>
<dbReference type="SUPFAM" id="SSF50978">
    <property type="entry name" value="WD40 repeat-like"/>
    <property type="match status" value="1"/>
</dbReference>
<reference evidence="3 4" key="1">
    <citation type="submission" date="2009-08" db="EMBL/GenBank/DDBJ databases">
        <title>The Genome Sequence of Spizellomyces punctatus strain DAOM BR117.</title>
        <authorList>
            <consortium name="The Broad Institute Genome Sequencing Platform"/>
            <person name="Russ C."/>
            <person name="Cuomo C."/>
            <person name="Shea T."/>
            <person name="Young S.K."/>
            <person name="Zeng Q."/>
            <person name="Koehrsen M."/>
            <person name="Haas B."/>
            <person name="Borodovsky M."/>
            <person name="Guigo R."/>
            <person name="Alvarado L."/>
            <person name="Berlin A."/>
            <person name="Bochicchio J."/>
            <person name="Borenstein D."/>
            <person name="Chapman S."/>
            <person name="Chen Z."/>
            <person name="Engels R."/>
            <person name="Freedman E."/>
            <person name="Gellesch M."/>
            <person name="Goldberg J."/>
            <person name="Griggs A."/>
            <person name="Gujja S."/>
            <person name="Heiman D."/>
            <person name="Hepburn T."/>
            <person name="Howarth C."/>
            <person name="Jen D."/>
            <person name="Larson L."/>
            <person name="Lewis B."/>
            <person name="Mehta T."/>
            <person name="Park D."/>
            <person name="Pearson M."/>
            <person name="Roberts A."/>
            <person name="Saif S."/>
            <person name="Shenoy N."/>
            <person name="Sisk P."/>
            <person name="Stolte C."/>
            <person name="Sykes S."/>
            <person name="Thomson T."/>
            <person name="Walk T."/>
            <person name="White J."/>
            <person name="Yandava C."/>
            <person name="Burger G."/>
            <person name="Gray M.W."/>
            <person name="Holland P.W.H."/>
            <person name="King N."/>
            <person name="Lang F.B.F."/>
            <person name="Roger A.J."/>
            <person name="Ruiz-Trillo I."/>
            <person name="Lander E."/>
            <person name="Nusbaum C."/>
        </authorList>
    </citation>
    <scope>NUCLEOTIDE SEQUENCE [LARGE SCALE GENOMIC DNA]</scope>
    <source>
        <strain evidence="3 4">DAOM BR117</strain>
    </source>
</reference>
<dbReference type="PANTHER" id="PTHR43991:SF9">
    <property type="entry name" value="DUF2415 DOMAIN-CONTAINING PROTEIN"/>
    <property type="match status" value="1"/>
</dbReference>
<dbReference type="SMART" id="SM00320">
    <property type="entry name" value="WD40"/>
    <property type="match status" value="3"/>
</dbReference>
<protein>
    <recommendedName>
        <fullName evidence="2">DUF2415 domain-containing protein</fullName>
    </recommendedName>
</protein>
<evidence type="ECO:0000259" key="2">
    <source>
        <dbReference type="Pfam" id="PF10313"/>
    </source>
</evidence>
<evidence type="ECO:0000313" key="4">
    <source>
        <dbReference type="Proteomes" id="UP000053201"/>
    </source>
</evidence>
<dbReference type="InterPro" id="IPR001680">
    <property type="entry name" value="WD40_rpt"/>
</dbReference>
<dbReference type="InParanoid" id="A0A0L0HK66"/>
<dbReference type="AlphaFoldDB" id="A0A0L0HK66"/>
<dbReference type="GeneID" id="27692229"/>
<evidence type="ECO:0000313" key="3">
    <source>
        <dbReference type="EMBL" id="KND01502.1"/>
    </source>
</evidence>
<evidence type="ECO:0000256" key="1">
    <source>
        <dbReference type="PROSITE-ProRule" id="PRU00221"/>
    </source>
</evidence>
<dbReference type="RefSeq" id="XP_016609541.1">
    <property type="nucleotide sequence ID" value="XM_016757259.1"/>
</dbReference>
<dbReference type="Gene3D" id="2.130.10.10">
    <property type="entry name" value="YVTN repeat-like/Quinoprotein amine dehydrogenase"/>
    <property type="match status" value="2"/>
</dbReference>
<dbReference type="InterPro" id="IPR015943">
    <property type="entry name" value="WD40/YVTN_repeat-like_dom_sf"/>
</dbReference>
<dbReference type="OMA" id="NMNHASV"/>
<keyword evidence="4" id="KW-1185">Reference proteome</keyword>
<dbReference type="eggNOG" id="KOG4532">
    <property type="taxonomic scope" value="Eukaryota"/>
</dbReference>
<sequence length="334" mass="37015">MTIYMREDVEFVKPNAKKHPQRSSIQHWQLRDLIACPNSKHEFMYVNQNNVYQYNTEHKQVTPILKDLTFSPTSITTGHGFLAAGGQRSQLMVRQLSSNWCAHTTVGGSINNAMCISQHLGGTRLLICNNDETIKVYSLPGMQRITSVSLPTAVNYAAVSPDGRKMVAVGDSPQVFLFDISASDGYARVATLTASNDAGFSCAWNQSSEKFAVASQDGYVSVWDIRNTGEKIAKLGSKQNPQVKGACRSVKFSPTGSIDLLMYSEHMSYINVVDARTFNERQTVRVAPSSSDQHISGITFSPDSKNIFVGMESNVWEFEVDTMNRRCFPEGSII</sequence>
<dbReference type="InterPro" id="IPR019417">
    <property type="entry name" value="DUF2415"/>
</dbReference>
<feature type="domain" description="DUF2415" evidence="2">
    <location>
        <begin position="245"/>
        <end position="284"/>
    </location>
</feature>
<dbReference type="OrthoDB" id="64353at2759"/>
<feature type="repeat" description="WD" evidence="1">
    <location>
        <begin position="192"/>
        <end position="227"/>
    </location>
</feature>
<dbReference type="Pfam" id="PF00400">
    <property type="entry name" value="WD40"/>
    <property type="match status" value="1"/>
</dbReference>
<name>A0A0L0HK66_SPIPD</name>
<gene>
    <name evidence="3" type="ORF">SPPG_09104</name>
</gene>
<dbReference type="PANTHER" id="PTHR43991">
    <property type="entry name" value="WD REPEAT PROTEIN (AFU_ORTHOLOGUE AFUA_8G05640)-RELATED"/>
    <property type="match status" value="1"/>
</dbReference>
<proteinExistence type="predicted"/>
<dbReference type="Pfam" id="PF10313">
    <property type="entry name" value="DUF2415"/>
    <property type="match status" value="1"/>
</dbReference>
<dbReference type="PROSITE" id="PS50082">
    <property type="entry name" value="WD_REPEATS_2"/>
    <property type="match status" value="1"/>
</dbReference>
<dbReference type="EMBL" id="KQ257454">
    <property type="protein sequence ID" value="KND01502.1"/>
    <property type="molecule type" value="Genomic_DNA"/>
</dbReference>
<keyword evidence="1" id="KW-0853">WD repeat</keyword>